<name>A0ACB9M6Q5_9MYRT</name>
<reference evidence="2" key="1">
    <citation type="journal article" date="2023" name="Front. Plant Sci.">
        <title>Chromosomal-level genome assembly of Melastoma candidum provides insights into trichome evolution.</title>
        <authorList>
            <person name="Zhong Y."/>
            <person name="Wu W."/>
            <person name="Sun C."/>
            <person name="Zou P."/>
            <person name="Liu Y."/>
            <person name="Dai S."/>
            <person name="Zhou R."/>
        </authorList>
    </citation>
    <scope>NUCLEOTIDE SEQUENCE [LARGE SCALE GENOMIC DNA]</scope>
</reference>
<gene>
    <name evidence="1" type="ORF">MLD38_032729</name>
</gene>
<accession>A0ACB9M6Q5</accession>
<evidence type="ECO:0000313" key="2">
    <source>
        <dbReference type="Proteomes" id="UP001057402"/>
    </source>
</evidence>
<comment type="caution">
    <text evidence="1">The sequence shown here is derived from an EMBL/GenBank/DDBJ whole genome shotgun (WGS) entry which is preliminary data.</text>
</comment>
<proteinExistence type="predicted"/>
<protein>
    <submittedName>
        <fullName evidence="1">Uncharacterized protein</fullName>
    </submittedName>
</protein>
<organism evidence="1 2">
    <name type="scientific">Melastoma candidum</name>
    <dbReference type="NCBI Taxonomy" id="119954"/>
    <lineage>
        <taxon>Eukaryota</taxon>
        <taxon>Viridiplantae</taxon>
        <taxon>Streptophyta</taxon>
        <taxon>Embryophyta</taxon>
        <taxon>Tracheophyta</taxon>
        <taxon>Spermatophyta</taxon>
        <taxon>Magnoliopsida</taxon>
        <taxon>eudicotyledons</taxon>
        <taxon>Gunneridae</taxon>
        <taxon>Pentapetalae</taxon>
        <taxon>rosids</taxon>
        <taxon>malvids</taxon>
        <taxon>Myrtales</taxon>
        <taxon>Melastomataceae</taxon>
        <taxon>Melastomatoideae</taxon>
        <taxon>Melastomateae</taxon>
        <taxon>Melastoma</taxon>
    </lineage>
</organism>
<sequence length="127" mass="14664">MEAVSTSRQKPADVPHNETLQANCTVHLAEVLADPLPLPNSEFETREHLYVVPRHLMRYGVGAISASAHPRYEDSPTFPKRPANYAHMYQDQDGYSRKEEDDGYHYLHRRNNHSRNYELRKTCQGGE</sequence>
<dbReference type="Proteomes" id="UP001057402">
    <property type="component" value="Chromosome 10"/>
</dbReference>
<evidence type="ECO:0000313" key="1">
    <source>
        <dbReference type="EMBL" id="KAI4319084.1"/>
    </source>
</evidence>
<dbReference type="EMBL" id="CM042889">
    <property type="protein sequence ID" value="KAI4319084.1"/>
    <property type="molecule type" value="Genomic_DNA"/>
</dbReference>
<keyword evidence="2" id="KW-1185">Reference proteome</keyword>